<evidence type="ECO:0000259" key="5">
    <source>
        <dbReference type="PROSITE" id="PS51286"/>
    </source>
</evidence>
<dbReference type="EMBL" id="CAJNDS010002723">
    <property type="protein sequence ID" value="CAE7574142.1"/>
    <property type="molecule type" value="Genomic_DNA"/>
</dbReference>
<dbReference type="PANTHER" id="PTHR45632">
    <property type="entry name" value="LD33804P"/>
    <property type="match status" value="1"/>
</dbReference>
<feature type="region of interest" description="Disordered" evidence="4">
    <location>
        <begin position="20"/>
        <end position="42"/>
    </location>
</feature>
<keyword evidence="2" id="KW-0677">Repeat</keyword>
<feature type="coiled-coil region" evidence="3">
    <location>
        <begin position="411"/>
        <end position="493"/>
    </location>
</feature>
<gene>
    <name evidence="6" type="primary">KLHL5</name>
    <name evidence="6" type="ORF">SNAT2548_LOCUS32756</name>
</gene>
<protein>
    <submittedName>
        <fullName evidence="6">KLHL5 protein</fullName>
    </submittedName>
</protein>
<dbReference type="InterPro" id="IPR013584">
    <property type="entry name" value="RAP"/>
</dbReference>
<dbReference type="InterPro" id="IPR003131">
    <property type="entry name" value="T1-type_BTB"/>
</dbReference>
<dbReference type="Pfam" id="PF08373">
    <property type="entry name" value="RAP"/>
    <property type="match status" value="1"/>
</dbReference>
<dbReference type="PROSITE" id="PS51286">
    <property type="entry name" value="RAP"/>
    <property type="match status" value="1"/>
</dbReference>
<dbReference type="Pfam" id="PF02214">
    <property type="entry name" value="BTB_2"/>
    <property type="match status" value="1"/>
</dbReference>
<dbReference type="Gene3D" id="2.120.10.80">
    <property type="entry name" value="Kelch-type beta propeller"/>
    <property type="match status" value="1"/>
</dbReference>
<name>A0A812URB6_9DINO</name>
<dbReference type="SMART" id="SM00225">
    <property type="entry name" value="BTB"/>
    <property type="match status" value="1"/>
</dbReference>
<keyword evidence="3" id="KW-0175">Coiled coil</keyword>
<sequence length="907" mass="102647">MALSLRRMLPSVHRASRPLLRSLAAAPSPPPPPTESLKPQAPKVYRQRLLDGGEEVLTEAEKQEKDEIIKDLTRRLSGPLADEDGNVPTGEDRPIAIEVDGPSHFYANSKRYTAYTKLKHRLLTRMGYKVLHVPYYEWRSLRGAVEREDYMRKKLKEEPTEWLDPEDEKYYTQGPDEGEDEFSVKPEASTHTSKPDTAAWPATPNPPPPRQAQPQPTPSQPSQASQPPPPPTTAMPPLRGIPVISQTTTEVSKGNKAGWEGVVCKVTRLHRHNRTASTAFHSIFGRWSGSQECKVLPTEDVLTFQKDGSVVTSRGLGKWHLDRSQARVCDEQGSAEIFFGSVASYESRQVEAQYYLGAVEQIWSCEPGKRVDKMCHANECEPGLLLGGDEDADPDFEEMVSDLRRSFVGWLKKAELELKQHRSDVRRGRQAFEEEKLSVWQQFVAEKQREVEKIREDRRHAEDEMATQLRQVQADIEESRQRISEERMRVEQEGAQRRRGVAHEYEKFRQEYGLFETERQRLANPQLAAETTVDLNVGGTIFETTRSTLVQQSGSFLETLLSGRYQISRDRYGRIFLNRDPEHFRTILNFLRNPQTPPMPRDAAESEALIQEATYYGVHFFPFPLVFAAGGHDGYEHLRAMEVLDVGNQCWRPCRAMSTERTYFGAATLRNRLHVYGGQNLDYKALCDVEIYDCLRDTWEAGSAMRFPRRNCASCELEGRVYALGGFDGSRILNSVEAYDSRLKSWMQMEPLPTPRSSAMATTSGGKVWVLGGTSGTRLNTVDVFDPRANRWEALKTEMAEVRSAGQAANCVHHVFALGGTDEDQRIHFSAECLDPDENRFSQRAPMQESRMDFAAAVISDSIMVSGGQNGSVLSSTEFYRPELDEWQAGPAMTIPRYGHQCLLCSL</sequence>
<feature type="region of interest" description="Disordered" evidence="4">
    <location>
        <begin position="163"/>
        <end position="240"/>
    </location>
</feature>
<accession>A0A812URB6</accession>
<dbReference type="Pfam" id="PF01344">
    <property type="entry name" value="Kelch_1"/>
    <property type="match status" value="1"/>
</dbReference>
<dbReference type="PANTHER" id="PTHR45632:SF26">
    <property type="entry name" value="BTB DOMAIN-CONTAINING PROTEIN"/>
    <property type="match status" value="1"/>
</dbReference>
<comment type="caution">
    <text evidence="6">The sequence shown here is derived from an EMBL/GenBank/DDBJ whole genome shotgun (WGS) entry which is preliminary data.</text>
</comment>
<evidence type="ECO:0000313" key="7">
    <source>
        <dbReference type="Proteomes" id="UP000604046"/>
    </source>
</evidence>
<feature type="domain" description="RAP" evidence="5">
    <location>
        <begin position="95"/>
        <end position="153"/>
    </location>
</feature>
<dbReference type="SMART" id="SM00612">
    <property type="entry name" value="Kelch"/>
    <property type="match status" value="6"/>
</dbReference>
<dbReference type="Proteomes" id="UP000604046">
    <property type="component" value="Unassembled WGS sequence"/>
</dbReference>
<keyword evidence="7" id="KW-1185">Reference proteome</keyword>
<reference evidence="6" key="1">
    <citation type="submission" date="2021-02" db="EMBL/GenBank/DDBJ databases">
        <authorList>
            <person name="Dougan E. K."/>
            <person name="Rhodes N."/>
            <person name="Thang M."/>
            <person name="Chan C."/>
        </authorList>
    </citation>
    <scope>NUCLEOTIDE SEQUENCE</scope>
</reference>
<evidence type="ECO:0000256" key="1">
    <source>
        <dbReference type="ARBA" id="ARBA00022441"/>
    </source>
</evidence>
<dbReference type="SUPFAM" id="SSF117281">
    <property type="entry name" value="Kelch motif"/>
    <property type="match status" value="1"/>
</dbReference>
<dbReference type="InterPro" id="IPR006652">
    <property type="entry name" value="Kelch_1"/>
</dbReference>
<dbReference type="Gene3D" id="3.30.710.10">
    <property type="entry name" value="Potassium Channel Kv1.1, Chain A"/>
    <property type="match status" value="1"/>
</dbReference>
<dbReference type="InterPro" id="IPR011333">
    <property type="entry name" value="SKP1/BTB/POZ_sf"/>
</dbReference>
<evidence type="ECO:0000256" key="3">
    <source>
        <dbReference type="SAM" id="Coils"/>
    </source>
</evidence>
<evidence type="ECO:0000256" key="4">
    <source>
        <dbReference type="SAM" id="MobiDB-lite"/>
    </source>
</evidence>
<dbReference type="AlphaFoldDB" id="A0A812URB6"/>
<evidence type="ECO:0000256" key="2">
    <source>
        <dbReference type="ARBA" id="ARBA00022737"/>
    </source>
</evidence>
<proteinExistence type="predicted"/>
<dbReference type="Pfam" id="PF24681">
    <property type="entry name" value="Kelch_KLHDC2_KLHL20_DRC7"/>
    <property type="match status" value="1"/>
</dbReference>
<dbReference type="InterPro" id="IPR015915">
    <property type="entry name" value="Kelch-typ_b-propeller"/>
</dbReference>
<dbReference type="CDD" id="cd18316">
    <property type="entry name" value="BTB_POZ_KCTD-like"/>
    <property type="match status" value="1"/>
</dbReference>
<dbReference type="SMART" id="SM00952">
    <property type="entry name" value="RAP"/>
    <property type="match status" value="1"/>
</dbReference>
<dbReference type="SUPFAM" id="SSF54695">
    <property type="entry name" value="POZ domain"/>
    <property type="match status" value="1"/>
</dbReference>
<dbReference type="GO" id="GO:0051260">
    <property type="term" value="P:protein homooligomerization"/>
    <property type="evidence" value="ECO:0007669"/>
    <property type="project" value="InterPro"/>
</dbReference>
<dbReference type="InterPro" id="IPR000210">
    <property type="entry name" value="BTB/POZ_dom"/>
</dbReference>
<feature type="compositionally biased region" description="Pro residues" evidence="4">
    <location>
        <begin position="203"/>
        <end position="219"/>
    </location>
</feature>
<organism evidence="6 7">
    <name type="scientific">Symbiodinium natans</name>
    <dbReference type="NCBI Taxonomy" id="878477"/>
    <lineage>
        <taxon>Eukaryota</taxon>
        <taxon>Sar</taxon>
        <taxon>Alveolata</taxon>
        <taxon>Dinophyceae</taxon>
        <taxon>Suessiales</taxon>
        <taxon>Symbiodiniaceae</taxon>
        <taxon>Symbiodinium</taxon>
    </lineage>
</organism>
<evidence type="ECO:0000313" key="6">
    <source>
        <dbReference type="EMBL" id="CAE7574142.1"/>
    </source>
</evidence>
<keyword evidence="1" id="KW-0880">Kelch repeat</keyword>
<dbReference type="OrthoDB" id="191037at2759"/>